<dbReference type="AlphaFoldDB" id="A0A6N2X3D1"/>
<dbReference type="RefSeq" id="WP_226766954.1">
    <property type="nucleotide sequence ID" value="NZ_CACRTB010000039.1"/>
</dbReference>
<accession>A0A6N2X3D1</accession>
<sequence length="205" mass="23676">MEKGQESKQKRKTPLTTIAISQEYAQKLDEYLNGTGITRKEFVELSVDYFQRTGFDLRGEAFDLSPLEKVTGRLEQSAKIMEQANEGTEAVRQLLQAVKEQTAIQKQLPAPDILQKATNRVTELEHLIGKYQEKLDSLSEDKTMIIRERVEWEQKYYERDKQNYALLETLKKQGELLEKAKTELRHCKGFFSSANEDVLKELGIS</sequence>
<reference evidence="2" key="2">
    <citation type="submission" date="2023-07" db="EMBL/GenBank/DDBJ databases">
        <title>Whole Genome Sequencing of Colonoscopy isolates.</title>
        <authorList>
            <person name="Surve S.V."/>
            <person name="Valls R.A."/>
            <person name="Barrak K.E."/>
            <person name="Gardner T.B."/>
            <person name="O'Toole G.A."/>
        </authorList>
    </citation>
    <scope>NUCLEOTIDE SEQUENCE</scope>
    <source>
        <strain evidence="2">GP0119</strain>
    </source>
</reference>
<evidence type="ECO:0000313" key="3">
    <source>
        <dbReference type="EMBL" id="VYT48138.1"/>
    </source>
</evidence>
<feature type="coiled-coil region" evidence="1">
    <location>
        <begin position="114"/>
        <end position="141"/>
    </location>
</feature>
<protein>
    <submittedName>
        <fullName evidence="3">Uncharacterized protein</fullName>
    </submittedName>
</protein>
<dbReference type="EMBL" id="CACRTB010000039">
    <property type="protein sequence ID" value="VYT48138.1"/>
    <property type="molecule type" value="Genomic_DNA"/>
</dbReference>
<reference evidence="3" key="1">
    <citation type="submission" date="2019-11" db="EMBL/GenBank/DDBJ databases">
        <authorList>
            <person name="Feng L."/>
        </authorList>
    </citation>
    <scope>NUCLEOTIDE SEQUENCE</scope>
    <source>
        <strain evidence="3">BcaccaeLFYP20</strain>
    </source>
</reference>
<gene>
    <name evidence="3" type="ORF">BCLFYP20_00137</name>
    <name evidence="2" type="ORF">Q4469_22370</name>
</gene>
<keyword evidence="1" id="KW-0175">Coiled coil</keyword>
<evidence type="ECO:0000313" key="2">
    <source>
        <dbReference type="EMBL" id="MDO6360392.1"/>
    </source>
</evidence>
<organism evidence="3">
    <name type="scientific">Bacteroides caccae</name>
    <dbReference type="NCBI Taxonomy" id="47678"/>
    <lineage>
        <taxon>Bacteria</taxon>
        <taxon>Pseudomonadati</taxon>
        <taxon>Bacteroidota</taxon>
        <taxon>Bacteroidia</taxon>
        <taxon>Bacteroidales</taxon>
        <taxon>Bacteroidaceae</taxon>
        <taxon>Bacteroides</taxon>
    </lineage>
</organism>
<proteinExistence type="predicted"/>
<name>A0A6N2X3D1_9BACE</name>
<dbReference type="EMBL" id="JAUONL010000042">
    <property type="protein sequence ID" value="MDO6360392.1"/>
    <property type="molecule type" value="Genomic_DNA"/>
</dbReference>
<dbReference type="Proteomes" id="UP001170023">
    <property type="component" value="Unassembled WGS sequence"/>
</dbReference>
<evidence type="ECO:0000256" key="1">
    <source>
        <dbReference type="SAM" id="Coils"/>
    </source>
</evidence>